<name>A0AAN7BKZ0_9PEZI</name>
<keyword evidence="5" id="KW-1185">Reference proteome</keyword>
<dbReference type="EMBL" id="MU865368">
    <property type="protein sequence ID" value="KAK4225360.1"/>
    <property type="molecule type" value="Genomic_DNA"/>
</dbReference>
<feature type="domain" description="Myb-like" evidence="2">
    <location>
        <begin position="8"/>
        <end position="63"/>
    </location>
</feature>
<dbReference type="PANTHER" id="PTHR45614">
    <property type="entry name" value="MYB PROTEIN-RELATED"/>
    <property type="match status" value="1"/>
</dbReference>
<dbReference type="GO" id="GO:0000278">
    <property type="term" value="P:mitotic cell cycle"/>
    <property type="evidence" value="ECO:0007669"/>
    <property type="project" value="TreeGrafter"/>
</dbReference>
<accession>A0AAN7BKZ0</accession>
<evidence type="ECO:0000259" key="3">
    <source>
        <dbReference type="PROSITE" id="PS51294"/>
    </source>
</evidence>
<gene>
    <name evidence="4" type="ORF">QBC38DRAFT_445567</name>
</gene>
<feature type="domain" description="Myb-like" evidence="2">
    <location>
        <begin position="64"/>
        <end position="114"/>
    </location>
</feature>
<dbReference type="GO" id="GO:0000981">
    <property type="term" value="F:DNA-binding transcription factor activity, RNA polymerase II-specific"/>
    <property type="evidence" value="ECO:0007669"/>
    <property type="project" value="TreeGrafter"/>
</dbReference>
<organism evidence="4 5">
    <name type="scientific">Podospora fimiseda</name>
    <dbReference type="NCBI Taxonomy" id="252190"/>
    <lineage>
        <taxon>Eukaryota</taxon>
        <taxon>Fungi</taxon>
        <taxon>Dikarya</taxon>
        <taxon>Ascomycota</taxon>
        <taxon>Pezizomycotina</taxon>
        <taxon>Sordariomycetes</taxon>
        <taxon>Sordariomycetidae</taxon>
        <taxon>Sordariales</taxon>
        <taxon>Podosporaceae</taxon>
        <taxon>Podospora</taxon>
    </lineage>
</organism>
<dbReference type="Pfam" id="PF00249">
    <property type="entry name" value="Myb_DNA-binding"/>
    <property type="match status" value="1"/>
</dbReference>
<feature type="compositionally biased region" description="Acidic residues" evidence="1">
    <location>
        <begin position="427"/>
        <end position="438"/>
    </location>
</feature>
<feature type="compositionally biased region" description="Low complexity" evidence="1">
    <location>
        <begin position="396"/>
        <end position="408"/>
    </location>
</feature>
<feature type="compositionally biased region" description="Polar residues" evidence="1">
    <location>
        <begin position="169"/>
        <end position="180"/>
    </location>
</feature>
<dbReference type="AlphaFoldDB" id="A0AAN7BKZ0"/>
<dbReference type="Gene3D" id="1.10.10.60">
    <property type="entry name" value="Homeodomain-like"/>
    <property type="match status" value="3"/>
</dbReference>
<sequence>MVDEERKRSHRGRKRWSEEEDAILRDEAIKQSSSGAVRDWNKIATKLPGRTNKDCRKRWVNKVCGNLKKGLWDREEDQRLQAAVEKYGLKWPQVAAEVGFRSPDQCAKRWQYGLDPRLKHDEWTDDEDNLLLSLVQERGRQWKIIQQKHYPTRSRIDLKNRYTILMRRLNNTSGGDQDSTCPDDETSETSSLISGSGANSEDGMGTRSSYEHDPHHTHFTNDMMQGTHSTDWTTCFSPLTASSLEQSPMHTLTHHHHLQLPQDDGITPTGGNQLLVGSLDHFLPLDTNATPMNMNVTGASSIPNDMLTSPWDDALLASTANYGFQGLIPTSDFMTTTTTAAAEIPNVGATGVAISNPKAMEIPFDPELMNPSMVVSHFTDAGGEMINAQPADAEASSSSVSGSGSGKSALDPGSSSSSREEGTQDGTGEDGEGEDEERDVGKVVIAVEGCDQDTLDYLFSMTRPIKQKVKMEITM</sequence>
<reference evidence="4" key="1">
    <citation type="journal article" date="2023" name="Mol. Phylogenet. Evol.">
        <title>Genome-scale phylogeny and comparative genomics of the fungal order Sordariales.</title>
        <authorList>
            <person name="Hensen N."/>
            <person name="Bonometti L."/>
            <person name="Westerberg I."/>
            <person name="Brannstrom I.O."/>
            <person name="Guillou S."/>
            <person name="Cros-Aarteil S."/>
            <person name="Calhoun S."/>
            <person name="Haridas S."/>
            <person name="Kuo A."/>
            <person name="Mondo S."/>
            <person name="Pangilinan J."/>
            <person name="Riley R."/>
            <person name="LaButti K."/>
            <person name="Andreopoulos B."/>
            <person name="Lipzen A."/>
            <person name="Chen C."/>
            <person name="Yan M."/>
            <person name="Daum C."/>
            <person name="Ng V."/>
            <person name="Clum A."/>
            <person name="Steindorff A."/>
            <person name="Ohm R.A."/>
            <person name="Martin F."/>
            <person name="Silar P."/>
            <person name="Natvig D.O."/>
            <person name="Lalanne C."/>
            <person name="Gautier V."/>
            <person name="Ament-Velasquez S.L."/>
            <person name="Kruys A."/>
            <person name="Hutchinson M.I."/>
            <person name="Powell A.J."/>
            <person name="Barry K."/>
            <person name="Miller A.N."/>
            <person name="Grigoriev I.V."/>
            <person name="Debuchy R."/>
            <person name="Gladieux P."/>
            <person name="Hiltunen Thoren M."/>
            <person name="Johannesson H."/>
        </authorList>
    </citation>
    <scope>NUCLEOTIDE SEQUENCE</scope>
    <source>
        <strain evidence="4">CBS 990.96</strain>
    </source>
</reference>
<dbReference type="PANTHER" id="PTHR45614:SF265">
    <property type="entry name" value="MYB-LIKE DOMAIN-CONTAINING PROTEIN-RELATED"/>
    <property type="match status" value="1"/>
</dbReference>
<dbReference type="InterPro" id="IPR050560">
    <property type="entry name" value="MYB_TF"/>
</dbReference>
<comment type="caution">
    <text evidence="4">The sequence shown here is derived from an EMBL/GenBank/DDBJ whole genome shotgun (WGS) entry which is preliminary data.</text>
</comment>
<dbReference type="SUPFAM" id="SSF46689">
    <property type="entry name" value="Homeodomain-like"/>
    <property type="match status" value="2"/>
</dbReference>
<feature type="compositionally biased region" description="Polar residues" evidence="1">
    <location>
        <begin position="188"/>
        <end position="199"/>
    </location>
</feature>
<dbReference type="CDD" id="cd00167">
    <property type="entry name" value="SANT"/>
    <property type="match status" value="3"/>
</dbReference>
<dbReference type="PROSITE" id="PS51294">
    <property type="entry name" value="HTH_MYB"/>
    <property type="match status" value="3"/>
</dbReference>
<feature type="domain" description="HTH myb-type" evidence="3">
    <location>
        <begin position="119"/>
        <end position="170"/>
    </location>
</feature>
<evidence type="ECO:0000313" key="5">
    <source>
        <dbReference type="Proteomes" id="UP001301958"/>
    </source>
</evidence>
<feature type="region of interest" description="Disordered" evidence="1">
    <location>
        <begin position="250"/>
        <end position="272"/>
    </location>
</feature>
<feature type="region of interest" description="Disordered" evidence="1">
    <location>
        <begin position="390"/>
        <end position="441"/>
    </location>
</feature>
<dbReference type="Pfam" id="PF13921">
    <property type="entry name" value="Myb_DNA-bind_6"/>
    <property type="match status" value="1"/>
</dbReference>
<feature type="domain" description="HTH myb-type" evidence="3">
    <location>
        <begin position="66"/>
        <end position="118"/>
    </location>
</feature>
<evidence type="ECO:0000256" key="1">
    <source>
        <dbReference type="SAM" id="MobiDB-lite"/>
    </source>
</evidence>
<feature type="domain" description="Myb-like" evidence="2">
    <location>
        <begin position="115"/>
        <end position="166"/>
    </location>
</feature>
<keyword evidence="4" id="KW-0238">DNA-binding</keyword>
<dbReference type="SMART" id="SM00717">
    <property type="entry name" value="SANT"/>
    <property type="match status" value="3"/>
</dbReference>
<dbReference type="InterPro" id="IPR017930">
    <property type="entry name" value="Myb_dom"/>
</dbReference>
<protein>
    <submittedName>
        <fullName evidence="4">Homeodomain-like protein</fullName>
    </submittedName>
</protein>
<evidence type="ECO:0000259" key="2">
    <source>
        <dbReference type="PROSITE" id="PS50090"/>
    </source>
</evidence>
<dbReference type="PROSITE" id="PS50090">
    <property type="entry name" value="MYB_LIKE"/>
    <property type="match status" value="3"/>
</dbReference>
<dbReference type="GO" id="GO:0005634">
    <property type="term" value="C:nucleus"/>
    <property type="evidence" value="ECO:0007669"/>
    <property type="project" value="TreeGrafter"/>
</dbReference>
<keyword evidence="4" id="KW-0371">Homeobox</keyword>
<evidence type="ECO:0000313" key="4">
    <source>
        <dbReference type="EMBL" id="KAK4225360.1"/>
    </source>
</evidence>
<reference evidence="4" key="2">
    <citation type="submission" date="2023-05" db="EMBL/GenBank/DDBJ databases">
        <authorList>
            <consortium name="Lawrence Berkeley National Laboratory"/>
            <person name="Steindorff A."/>
            <person name="Hensen N."/>
            <person name="Bonometti L."/>
            <person name="Westerberg I."/>
            <person name="Brannstrom I.O."/>
            <person name="Guillou S."/>
            <person name="Cros-Aarteil S."/>
            <person name="Calhoun S."/>
            <person name="Haridas S."/>
            <person name="Kuo A."/>
            <person name="Mondo S."/>
            <person name="Pangilinan J."/>
            <person name="Riley R."/>
            <person name="Labutti K."/>
            <person name="Andreopoulos B."/>
            <person name="Lipzen A."/>
            <person name="Chen C."/>
            <person name="Yanf M."/>
            <person name="Daum C."/>
            <person name="Ng V."/>
            <person name="Clum A."/>
            <person name="Ohm R."/>
            <person name="Martin F."/>
            <person name="Silar P."/>
            <person name="Natvig D."/>
            <person name="Lalanne C."/>
            <person name="Gautier V."/>
            <person name="Ament-Velasquez S.L."/>
            <person name="Kruys A."/>
            <person name="Hutchinson M.I."/>
            <person name="Powell A.J."/>
            <person name="Barry K."/>
            <person name="Miller A.N."/>
            <person name="Grigoriev I.V."/>
            <person name="Debuchy R."/>
            <person name="Gladieux P."/>
            <person name="Thoren M.H."/>
            <person name="Johannesson H."/>
        </authorList>
    </citation>
    <scope>NUCLEOTIDE SEQUENCE</scope>
    <source>
        <strain evidence="4">CBS 990.96</strain>
    </source>
</reference>
<proteinExistence type="predicted"/>
<dbReference type="InterPro" id="IPR009057">
    <property type="entry name" value="Homeodomain-like_sf"/>
</dbReference>
<dbReference type="GO" id="GO:0045944">
    <property type="term" value="P:positive regulation of transcription by RNA polymerase II"/>
    <property type="evidence" value="ECO:0007669"/>
    <property type="project" value="TreeGrafter"/>
</dbReference>
<feature type="region of interest" description="Disordered" evidence="1">
    <location>
        <begin position="169"/>
        <end position="222"/>
    </location>
</feature>
<dbReference type="GO" id="GO:0000978">
    <property type="term" value="F:RNA polymerase II cis-regulatory region sequence-specific DNA binding"/>
    <property type="evidence" value="ECO:0007669"/>
    <property type="project" value="TreeGrafter"/>
</dbReference>
<dbReference type="InterPro" id="IPR001005">
    <property type="entry name" value="SANT/Myb"/>
</dbReference>
<feature type="domain" description="HTH myb-type" evidence="3">
    <location>
        <begin position="8"/>
        <end position="59"/>
    </location>
</feature>
<dbReference type="Proteomes" id="UP001301958">
    <property type="component" value="Unassembled WGS sequence"/>
</dbReference>